<dbReference type="SUPFAM" id="SSF51182">
    <property type="entry name" value="RmlC-like cupins"/>
    <property type="match status" value="1"/>
</dbReference>
<sequence length="103" mass="11357">MLTEKDGMGYGVCHTVVRAGTESLLQCRNHLEACYCIAGEGEVEDMNGNVFPIRPGIVYVLDQHDQHYLRGGNDGDLVLVSVFNPPLKGHERHNPESAEASNY</sequence>
<evidence type="ECO:0000256" key="7">
    <source>
        <dbReference type="ARBA" id="ARBA00048714"/>
    </source>
</evidence>
<dbReference type="RefSeq" id="WP_230951176.1">
    <property type="nucleotide sequence ID" value="NZ_JAWRKY010000007.1"/>
</dbReference>
<name>A0ABU5WQ59_9BURK</name>
<evidence type="ECO:0000256" key="2">
    <source>
        <dbReference type="ARBA" id="ARBA00009637"/>
    </source>
</evidence>
<evidence type="ECO:0000313" key="9">
    <source>
        <dbReference type="Proteomes" id="UP001304467"/>
    </source>
</evidence>
<comment type="catalytic activity">
    <reaction evidence="7">
        <text>(2S)-4-acetamido-2-aminobutanoate = L-ectoine + H2O</text>
        <dbReference type="Rhea" id="RHEA:17281"/>
        <dbReference type="ChEBI" id="CHEBI:15377"/>
        <dbReference type="ChEBI" id="CHEBI:58515"/>
        <dbReference type="ChEBI" id="CHEBI:58929"/>
        <dbReference type="EC" id="4.2.1.108"/>
    </reaction>
</comment>
<dbReference type="CDD" id="cd06978">
    <property type="entry name" value="cupin_EctC"/>
    <property type="match status" value="1"/>
</dbReference>
<evidence type="ECO:0000313" key="8">
    <source>
        <dbReference type="EMBL" id="MEB2581063.1"/>
    </source>
</evidence>
<accession>A0ABU5WQ59</accession>
<dbReference type="EMBL" id="JAWRLE010000030">
    <property type="protein sequence ID" value="MEB2581063.1"/>
    <property type="molecule type" value="Genomic_DNA"/>
</dbReference>
<dbReference type="EC" id="4.2.1.108" evidence="3"/>
<dbReference type="InterPro" id="IPR011051">
    <property type="entry name" value="RmlC_Cupin_sf"/>
</dbReference>
<dbReference type="Gene3D" id="2.60.120.10">
    <property type="entry name" value="Jelly Rolls"/>
    <property type="match status" value="1"/>
</dbReference>
<evidence type="ECO:0000256" key="5">
    <source>
        <dbReference type="ARBA" id="ARBA00023239"/>
    </source>
</evidence>
<evidence type="ECO:0000256" key="6">
    <source>
        <dbReference type="ARBA" id="ARBA00033271"/>
    </source>
</evidence>
<comment type="caution">
    <text evidence="8">The sequence shown here is derived from an EMBL/GenBank/DDBJ whole genome shotgun (WGS) entry which is preliminary data.</text>
</comment>
<dbReference type="PANTHER" id="PTHR39289">
    <property type="match status" value="1"/>
</dbReference>
<dbReference type="PANTHER" id="PTHR39289:SF1">
    <property type="entry name" value="L-ECTOINE SYNTHASE"/>
    <property type="match status" value="1"/>
</dbReference>
<dbReference type="InterPro" id="IPR014710">
    <property type="entry name" value="RmlC-like_jellyroll"/>
</dbReference>
<gene>
    <name evidence="8" type="ORF">SB593_19130</name>
</gene>
<dbReference type="Proteomes" id="UP001304467">
    <property type="component" value="Unassembled WGS sequence"/>
</dbReference>
<comment type="similarity">
    <text evidence="2">Belongs to the ectoine synthase family.</text>
</comment>
<protein>
    <recommendedName>
        <fullName evidence="4">L-ectoine synthase</fullName>
        <ecNumber evidence="3">4.2.1.108</ecNumber>
    </recommendedName>
    <alternativeName>
        <fullName evidence="6">N-acetyldiaminobutyrate dehydratase</fullName>
    </alternativeName>
</protein>
<proteinExistence type="inferred from homology"/>
<evidence type="ECO:0000256" key="3">
    <source>
        <dbReference type="ARBA" id="ARBA00013192"/>
    </source>
</evidence>
<dbReference type="Pfam" id="PF06339">
    <property type="entry name" value="Ectoine_synth"/>
    <property type="match status" value="1"/>
</dbReference>
<comment type="pathway">
    <text evidence="1">Amine and polyamine biosynthesis; ectoine biosynthesis; L-ectoine from L-aspartate 4-semialdehyde: step 3/3.</text>
</comment>
<dbReference type="InterPro" id="IPR010462">
    <property type="entry name" value="Ectoine_synth"/>
</dbReference>
<reference evidence="8 9" key="1">
    <citation type="journal article" date="2023" name="Front. Microbiol.">
        <title>Genomic analyses of Burkholderia respiratory isolates indicates two evolutionarily distinct B. anthina clades.</title>
        <authorList>
            <person name="Pham A."/>
            <person name="Volmer J.G."/>
            <person name="Chambers D.C."/>
            <person name="Smith D.J."/>
            <person name="Reid D.W."/>
            <person name="Burr L."/>
            <person name="Wells T.J."/>
        </authorList>
    </citation>
    <scope>NUCLEOTIDE SEQUENCE [LARGE SCALE GENOMIC DNA]</scope>
    <source>
        <strain evidence="8 9">BCCIQ07A</strain>
    </source>
</reference>
<dbReference type="NCBIfam" id="NF009806">
    <property type="entry name" value="PRK13290.1"/>
    <property type="match status" value="1"/>
</dbReference>
<keyword evidence="9" id="KW-1185">Reference proteome</keyword>
<evidence type="ECO:0000256" key="1">
    <source>
        <dbReference type="ARBA" id="ARBA00005181"/>
    </source>
</evidence>
<evidence type="ECO:0000256" key="4">
    <source>
        <dbReference type="ARBA" id="ARBA00019707"/>
    </source>
</evidence>
<keyword evidence="5" id="KW-0456">Lyase</keyword>
<organism evidence="8 9">
    <name type="scientific">Burkholderia anthinoferrum</name>
    <dbReference type="NCBI Taxonomy" id="3090833"/>
    <lineage>
        <taxon>Bacteria</taxon>
        <taxon>Pseudomonadati</taxon>
        <taxon>Pseudomonadota</taxon>
        <taxon>Betaproteobacteria</taxon>
        <taxon>Burkholderiales</taxon>
        <taxon>Burkholderiaceae</taxon>
        <taxon>Burkholderia</taxon>
    </lineage>
</organism>